<name>A0A1I7WUD0_HETBA</name>
<dbReference type="Proteomes" id="UP000095283">
    <property type="component" value="Unplaced"/>
</dbReference>
<proteinExistence type="predicted"/>
<accession>A0A1I7WUD0</accession>
<dbReference type="AlphaFoldDB" id="A0A1I7WUD0"/>
<reference evidence="2" key="1">
    <citation type="submission" date="2016-11" db="UniProtKB">
        <authorList>
            <consortium name="WormBaseParasite"/>
        </authorList>
    </citation>
    <scope>IDENTIFICATION</scope>
</reference>
<evidence type="ECO:0000313" key="1">
    <source>
        <dbReference type="Proteomes" id="UP000095283"/>
    </source>
</evidence>
<keyword evidence="1" id="KW-1185">Reference proteome</keyword>
<sequence length="51" mass="5777">MGSQDRKDIESVAVESSQLKRQADLTYMHEALMDCGGEKEYKLIQTPNIAF</sequence>
<dbReference type="WBParaSite" id="Hba_08734">
    <property type="protein sequence ID" value="Hba_08734"/>
    <property type="gene ID" value="Hba_08734"/>
</dbReference>
<protein>
    <submittedName>
        <fullName evidence="2">Uncharacterized protein</fullName>
    </submittedName>
</protein>
<evidence type="ECO:0000313" key="2">
    <source>
        <dbReference type="WBParaSite" id="Hba_08734"/>
    </source>
</evidence>
<organism evidence="1 2">
    <name type="scientific">Heterorhabditis bacteriophora</name>
    <name type="common">Entomopathogenic nematode worm</name>
    <dbReference type="NCBI Taxonomy" id="37862"/>
    <lineage>
        <taxon>Eukaryota</taxon>
        <taxon>Metazoa</taxon>
        <taxon>Ecdysozoa</taxon>
        <taxon>Nematoda</taxon>
        <taxon>Chromadorea</taxon>
        <taxon>Rhabditida</taxon>
        <taxon>Rhabditina</taxon>
        <taxon>Rhabditomorpha</taxon>
        <taxon>Strongyloidea</taxon>
        <taxon>Heterorhabditidae</taxon>
        <taxon>Heterorhabditis</taxon>
    </lineage>
</organism>